<accession>A0A8S5SI78</accession>
<dbReference type="EMBL" id="BK032595">
    <property type="protein sequence ID" value="DAF50359.1"/>
    <property type="molecule type" value="Genomic_DNA"/>
</dbReference>
<organism evidence="1">
    <name type="scientific">Siphoviridae sp. ctBCr48</name>
    <dbReference type="NCBI Taxonomy" id="2827802"/>
    <lineage>
        <taxon>Viruses</taxon>
        <taxon>Duplodnaviria</taxon>
        <taxon>Heunggongvirae</taxon>
        <taxon>Uroviricota</taxon>
        <taxon>Caudoviricetes</taxon>
    </lineage>
</organism>
<proteinExistence type="predicted"/>
<name>A0A8S5SI78_9CAUD</name>
<evidence type="ECO:0000313" key="1">
    <source>
        <dbReference type="EMBL" id="DAF50359.1"/>
    </source>
</evidence>
<reference evidence="1" key="1">
    <citation type="journal article" date="2021" name="Proc. Natl. Acad. Sci. U.S.A.">
        <title>A Catalog of Tens of Thousands of Viruses from Human Metagenomes Reveals Hidden Associations with Chronic Diseases.</title>
        <authorList>
            <person name="Tisza M.J."/>
            <person name="Buck C.B."/>
        </authorList>
    </citation>
    <scope>NUCLEOTIDE SEQUENCE</scope>
    <source>
        <strain evidence="1">CtBCr48</strain>
    </source>
</reference>
<protein>
    <submittedName>
        <fullName evidence="1">Uncharacterized protein</fullName>
    </submittedName>
</protein>
<sequence length="226" mass="26894">MTKDITGQRFGRLIALEYVGRREKGIKKKYTVPIWKCQCDCGNICEVSLSQLTSGNTKSCGCIHAEQLRKRNQENALYPEEDRRIVRIWRAMIRRCENSNDSAYDVYGRRGISVCEEWHDFFVFRNWARANGYSDNKSIDRIDYNGNYCPENCRWCTQQEQCNNTRANKYLEYHGRTQTLSEWCRELNLDYFRTKTRINYLHWTVEEAFEEGLYSQVNIAKKKGQR</sequence>